<name>A0A8J4GFT1_9CHLO</name>
<comment type="caution">
    <text evidence="1">The sequence shown here is derived from an EMBL/GenBank/DDBJ whole genome shotgun (WGS) entry which is preliminary data.</text>
</comment>
<gene>
    <name evidence="1" type="ORF">Vretimale_10423</name>
</gene>
<protein>
    <submittedName>
        <fullName evidence="1">Uncharacterized protein</fullName>
    </submittedName>
</protein>
<accession>A0A8J4GFT1</accession>
<sequence>FVNVSVAQATAAVVIVSCSFIEVLREILILLRYPRKHPQKPTKASVNAKEHKLPDEHIRNLKLRRTAAPAAARSPLFFELNAYTPPSLKHLSPPTSNVKLGVAKTMDIIAVEDNDASPTTEVSPGCGVENGVDPSSAAAGAGGYSFSTSSSHGSLAAEMRSMQQWIYAPS</sequence>
<proteinExistence type="predicted"/>
<dbReference type="AlphaFoldDB" id="A0A8J4GFT1"/>
<organism evidence="1 2">
    <name type="scientific">Volvox reticuliferus</name>
    <dbReference type="NCBI Taxonomy" id="1737510"/>
    <lineage>
        <taxon>Eukaryota</taxon>
        <taxon>Viridiplantae</taxon>
        <taxon>Chlorophyta</taxon>
        <taxon>core chlorophytes</taxon>
        <taxon>Chlorophyceae</taxon>
        <taxon>CS clade</taxon>
        <taxon>Chlamydomonadales</taxon>
        <taxon>Volvocaceae</taxon>
        <taxon>Volvox</taxon>
    </lineage>
</organism>
<reference evidence="1" key="1">
    <citation type="journal article" date="2021" name="Proc. Natl. Acad. Sci. U.S.A.">
        <title>Three genomes in the algal genus Volvox reveal the fate of a haploid sex-determining region after a transition to homothallism.</title>
        <authorList>
            <person name="Yamamoto K."/>
            <person name="Hamaji T."/>
            <person name="Kawai-Toyooka H."/>
            <person name="Matsuzaki R."/>
            <person name="Takahashi F."/>
            <person name="Nishimura Y."/>
            <person name="Kawachi M."/>
            <person name="Noguchi H."/>
            <person name="Minakuchi Y."/>
            <person name="Umen J.G."/>
            <person name="Toyoda A."/>
            <person name="Nozaki H."/>
        </authorList>
    </citation>
    <scope>NUCLEOTIDE SEQUENCE</scope>
    <source>
        <strain evidence="1">NIES-3785</strain>
    </source>
</reference>
<feature type="non-terminal residue" evidence="1">
    <location>
        <position position="1"/>
    </location>
</feature>
<dbReference type="Proteomes" id="UP000722791">
    <property type="component" value="Unassembled WGS sequence"/>
</dbReference>
<evidence type="ECO:0000313" key="2">
    <source>
        <dbReference type="Proteomes" id="UP000722791"/>
    </source>
</evidence>
<dbReference type="EMBL" id="BNCQ01000020">
    <property type="protein sequence ID" value="GIM06008.1"/>
    <property type="molecule type" value="Genomic_DNA"/>
</dbReference>
<evidence type="ECO:0000313" key="1">
    <source>
        <dbReference type="EMBL" id="GIM06008.1"/>
    </source>
</evidence>